<name>A0A0F9V4X5_9ZZZZ</name>
<dbReference type="EMBL" id="LAZR01000049">
    <property type="protein sequence ID" value="KKN99049.1"/>
    <property type="molecule type" value="Genomic_DNA"/>
</dbReference>
<dbReference type="AlphaFoldDB" id="A0A0F9V4X5"/>
<dbReference type="InterPro" id="IPR019039">
    <property type="entry name" value="T4-Rnl1-like_N"/>
</dbReference>
<reference evidence="2" key="1">
    <citation type="journal article" date="2015" name="Nature">
        <title>Complex archaea that bridge the gap between prokaryotes and eukaryotes.</title>
        <authorList>
            <person name="Spang A."/>
            <person name="Saw J.H."/>
            <person name="Jorgensen S.L."/>
            <person name="Zaremba-Niedzwiedzka K."/>
            <person name="Martijn J."/>
            <person name="Lind A.E."/>
            <person name="van Eijk R."/>
            <person name="Schleper C."/>
            <person name="Guy L."/>
            <person name="Ettema T.J."/>
        </authorList>
    </citation>
    <scope>NUCLEOTIDE SEQUENCE</scope>
</reference>
<dbReference type="Pfam" id="PF09511">
    <property type="entry name" value="RNA_lig_T4_1"/>
    <property type="match status" value="1"/>
</dbReference>
<sequence length="359" mass="41844">MRVTKEEVEQRDQLVKQKLLRCDDLGDLRVYSYVNKTQKWDDIILNSRGIILNRKTGEVVARAFPKFFNTNQTKETQEHNLPWKDGFRLFRKEDGWLGILYRHDNQHKIATRGSFKSIGAVWATEFLKKYDLTGLPDEVTLLFELICPATRIVVDYGNREDLILLGAYNRHTGVEYCWERVELWGRQFGFTLAESYDQTYLGYCRGQIKTIPGSELEGFIVRFTNGLRVKIKSKDYLRRSNLLADLTPLGVWDTMVTGLVPEVMWRVVDVDYHNELDRLAASLELEYMTLLLEIKKQFLSVLGKVSTVPNLSGRAAFANLVKEMKHQLAMFAIFDGNHRRVEEYIMKQIRPHKNVLKEN</sequence>
<organism evidence="2">
    <name type="scientific">marine sediment metagenome</name>
    <dbReference type="NCBI Taxonomy" id="412755"/>
    <lineage>
        <taxon>unclassified sequences</taxon>
        <taxon>metagenomes</taxon>
        <taxon>ecological metagenomes</taxon>
    </lineage>
</organism>
<evidence type="ECO:0000259" key="1">
    <source>
        <dbReference type="Pfam" id="PF09511"/>
    </source>
</evidence>
<proteinExistence type="predicted"/>
<gene>
    <name evidence="2" type="ORF">LCGC14_0142940</name>
</gene>
<feature type="domain" description="T4 RNA ligase 1-like N-terminal" evidence="1">
    <location>
        <begin position="47"/>
        <end position="236"/>
    </location>
</feature>
<comment type="caution">
    <text evidence="2">The sequence shown here is derived from an EMBL/GenBank/DDBJ whole genome shotgun (WGS) entry which is preliminary data.</text>
</comment>
<protein>
    <recommendedName>
        <fullName evidence="1">T4 RNA ligase 1-like N-terminal domain-containing protein</fullName>
    </recommendedName>
</protein>
<evidence type="ECO:0000313" key="2">
    <source>
        <dbReference type="EMBL" id="KKN99049.1"/>
    </source>
</evidence>
<accession>A0A0F9V4X5</accession>